<gene>
    <name evidence="2" type="ORF">SAMN06265376_11522</name>
</gene>
<dbReference type="Proteomes" id="UP000198379">
    <property type="component" value="Unassembled WGS sequence"/>
</dbReference>
<feature type="transmembrane region" description="Helical" evidence="1">
    <location>
        <begin position="917"/>
        <end position="935"/>
    </location>
</feature>
<feature type="transmembrane region" description="Helical" evidence="1">
    <location>
        <begin position="1003"/>
        <end position="1026"/>
    </location>
</feature>
<feature type="transmembrane region" description="Helical" evidence="1">
    <location>
        <begin position="1038"/>
        <end position="1058"/>
    </location>
</feature>
<feature type="transmembrane region" description="Helical" evidence="1">
    <location>
        <begin position="1109"/>
        <end position="1130"/>
    </location>
</feature>
<feature type="transmembrane region" description="Helical" evidence="1">
    <location>
        <begin position="1184"/>
        <end position="1203"/>
    </location>
</feature>
<keyword evidence="1" id="KW-0812">Transmembrane</keyword>
<organism evidence="2 3">
    <name type="scientific">Dokdonia pacifica</name>
    <dbReference type="NCBI Taxonomy" id="1627892"/>
    <lineage>
        <taxon>Bacteria</taxon>
        <taxon>Pseudomonadati</taxon>
        <taxon>Bacteroidota</taxon>
        <taxon>Flavobacteriia</taxon>
        <taxon>Flavobacteriales</taxon>
        <taxon>Flavobacteriaceae</taxon>
        <taxon>Dokdonia</taxon>
    </lineage>
</organism>
<feature type="transmembrane region" description="Helical" evidence="1">
    <location>
        <begin position="1142"/>
        <end position="1164"/>
    </location>
</feature>
<name>A0A239E9S0_9FLAO</name>
<proteinExistence type="predicted"/>
<keyword evidence="1" id="KW-0472">Membrane</keyword>
<feature type="transmembrane region" description="Helical" evidence="1">
    <location>
        <begin position="1070"/>
        <end position="1089"/>
    </location>
</feature>
<sequence>MKTNITYSSELMQHYKHAEIVAPDTKFEALQTKQGHSLFFSIGTDDVFYVTREAIGSKVGYIKSDQSSAISRFHEGEKIKVKTFSVSQQTKTGAIVIVLAVSVKDTDFIYSATITKNNDEQWKEDIQWNAIPFDDKDHEFSKIVVTETYIHQTPRKQYIVVDILKDPKSTQGFVFRYFIDLQKKVTGSYWVAHDLSANLHASSITSCAGQKDPRIGGIYTLGTINKKQELIYTPFYNAYDLSVAPTATRLEFPKGASAIASVSTDQKTTHLFVAGGTHLSYFPSGKQQDGTAPVRLMEHPLFGSVETLYALFQKNKVVIWGLNRAQELFYTTCDSDKLGIPAAWTHPIILIEGVQELTPYINRVNQGNTFFAHVGENRLTKATQSPTTTVWSYEDILLPPLDKKDTESLKFNSYTTRIKVTDENNQPIFRDENKHHITLEIASSSRNSVYINNRYYLLDTTPIPIKVDHLGALTIVELVNNSLSATSYEIYGANGQKITIDPMQGPQEKLTSLNTLEKLNDAKIRYNDGSEKSLIHTSVSENDRKEIVRSIQQLTEVSDSLKKKPVTRRMAAKTRPINWAAIPTQQIQSFSFGVSSIQQRRSLQQSGVLLKPKLARGREVLDFSKAIEVAAGDVISFFENVAHDVSEFFIVNVQNAWHFIVNIGNELVRFIISTTQKVMSALEFVFNAIKTGIEDLLDFLSYLFDWEDLVRTKDVFKNLLVLTMHNSVDMVESLKGELAKLTGMLKTHIDEWAGIEKDTWQRIDYSSNVMSHANKGVDFTDAFSAPSMFFQQHFSDNIDQLEEGEQNLAAKTGLLGLIDVLYTALMNQGTVFSSAIERIDREILQKDPINMKLGDLLKKIAGIVFDAIINTAENFIDLIIDLFVLVARTAIEAIDEPIRFPIIHDILEDALGIKIRFSLLDIICMIGAVPAAIIYKAALKKAPFSKDDGFSQKIIDATSVADLRASFPDTPTPQRRMAQSLSRTEKETAFFIPINFSHDAREVIFIVGHMISGIVGVISSGFVFAQNATEFGVGPLEGPISVTGAVSAGATAITGFIAEPNPIQDPIWSAISSGAGGATLLAKIIFYGLGKSKEGFDDGGAAKATVGKVGAGVNSVIGIVSMATSVYHIVELSKAPKTTNRTLAVVIVTGSMCGYLSRMTEFAALVDPEPISKAVLGFLTGELVALNGLLELGAGIGNIVYLAETSS</sequence>
<dbReference type="AlphaFoldDB" id="A0A239E9S0"/>
<reference evidence="2 3" key="1">
    <citation type="submission" date="2017-06" db="EMBL/GenBank/DDBJ databases">
        <authorList>
            <person name="Kim H.J."/>
            <person name="Triplett B.A."/>
        </authorList>
    </citation>
    <scope>NUCLEOTIDE SEQUENCE [LARGE SCALE GENOMIC DNA]</scope>
    <source>
        <strain evidence="2 3">DSM 25597</strain>
    </source>
</reference>
<keyword evidence="1" id="KW-1133">Transmembrane helix</keyword>
<keyword evidence="3" id="KW-1185">Reference proteome</keyword>
<evidence type="ECO:0000313" key="3">
    <source>
        <dbReference type="Proteomes" id="UP000198379"/>
    </source>
</evidence>
<dbReference type="OrthoDB" id="2482758at2"/>
<protein>
    <submittedName>
        <fullName evidence="2">Uncharacterized protein</fullName>
    </submittedName>
</protein>
<evidence type="ECO:0000256" key="1">
    <source>
        <dbReference type="SAM" id="Phobius"/>
    </source>
</evidence>
<dbReference type="RefSeq" id="WP_143337249.1">
    <property type="nucleotide sequence ID" value="NZ_BMEP01000005.1"/>
</dbReference>
<evidence type="ECO:0000313" key="2">
    <source>
        <dbReference type="EMBL" id="SNS41366.1"/>
    </source>
</evidence>
<dbReference type="EMBL" id="FZNY01000015">
    <property type="protein sequence ID" value="SNS41366.1"/>
    <property type="molecule type" value="Genomic_DNA"/>
</dbReference>
<accession>A0A239E9S0</accession>